<evidence type="ECO:0000313" key="7">
    <source>
        <dbReference type="EMBL" id="GAA2107324.1"/>
    </source>
</evidence>
<feature type="transmembrane region" description="Helical" evidence="6">
    <location>
        <begin position="226"/>
        <end position="242"/>
    </location>
</feature>
<evidence type="ECO:0000256" key="2">
    <source>
        <dbReference type="ARBA" id="ARBA00022475"/>
    </source>
</evidence>
<evidence type="ECO:0000256" key="6">
    <source>
        <dbReference type="SAM" id="Phobius"/>
    </source>
</evidence>
<feature type="transmembrane region" description="Helical" evidence="6">
    <location>
        <begin position="312"/>
        <end position="337"/>
    </location>
</feature>
<keyword evidence="5 6" id="KW-0472">Membrane</keyword>
<feature type="transmembrane region" description="Helical" evidence="6">
    <location>
        <begin position="380"/>
        <end position="398"/>
    </location>
</feature>
<dbReference type="PANTHER" id="PTHR23513:SF11">
    <property type="entry name" value="STAPHYLOFERRIN A TRANSPORTER"/>
    <property type="match status" value="1"/>
</dbReference>
<dbReference type="CDD" id="cd06173">
    <property type="entry name" value="MFS_MefA_like"/>
    <property type="match status" value="1"/>
</dbReference>
<accession>A0ABN2XBY7</accession>
<keyword evidence="8" id="KW-1185">Reference proteome</keyword>
<dbReference type="Pfam" id="PF07690">
    <property type="entry name" value="MFS_1"/>
    <property type="match status" value="1"/>
</dbReference>
<organism evidence="7 8">
    <name type="scientific">Kitasatospora saccharophila</name>
    <dbReference type="NCBI Taxonomy" id="407973"/>
    <lineage>
        <taxon>Bacteria</taxon>
        <taxon>Bacillati</taxon>
        <taxon>Actinomycetota</taxon>
        <taxon>Actinomycetes</taxon>
        <taxon>Kitasatosporales</taxon>
        <taxon>Streptomycetaceae</taxon>
        <taxon>Kitasatospora</taxon>
    </lineage>
</organism>
<evidence type="ECO:0000313" key="8">
    <source>
        <dbReference type="Proteomes" id="UP001500897"/>
    </source>
</evidence>
<feature type="transmembrane region" description="Helical" evidence="6">
    <location>
        <begin position="288"/>
        <end position="306"/>
    </location>
</feature>
<keyword evidence="3 6" id="KW-0812">Transmembrane</keyword>
<keyword evidence="4 6" id="KW-1133">Transmembrane helix</keyword>
<keyword evidence="2" id="KW-1003">Cell membrane</keyword>
<comment type="subcellular location">
    <subcellularLocation>
        <location evidence="1">Cell membrane</location>
        <topology evidence="1">Multi-pass membrane protein</topology>
    </subcellularLocation>
</comment>
<evidence type="ECO:0000256" key="5">
    <source>
        <dbReference type="ARBA" id="ARBA00023136"/>
    </source>
</evidence>
<feature type="transmembrane region" description="Helical" evidence="6">
    <location>
        <begin position="57"/>
        <end position="77"/>
    </location>
</feature>
<feature type="transmembrane region" description="Helical" evidence="6">
    <location>
        <begin position="20"/>
        <end position="45"/>
    </location>
</feature>
<comment type="caution">
    <text evidence="7">The sequence shown here is derived from an EMBL/GenBank/DDBJ whole genome shotgun (WGS) entry which is preliminary data.</text>
</comment>
<dbReference type="SUPFAM" id="SSF103473">
    <property type="entry name" value="MFS general substrate transporter"/>
    <property type="match status" value="1"/>
</dbReference>
<dbReference type="RefSeq" id="WP_380273006.1">
    <property type="nucleotide sequence ID" value="NZ_JBHTGA010000001.1"/>
</dbReference>
<evidence type="ECO:0000256" key="4">
    <source>
        <dbReference type="ARBA" id="ARBA00022989"/>
    </source>
</evidence>
<dbReference type="EMBL" id="BAAANS010000032">
    <property type="protein sequence ID" value="GAA2107324.1"/>
    <property type="molecule type" value="Genomic_DNA"/>
</dbReference>
<dbReference type="Gene3D" id="1.20.1250.20">
    <property type="entry name" value="MFS general substrate transporter like domains"/>
    <property type="match status" value="1"/>
</dbReference>
<evidence type="ECO:0000256" key="3">
    <source>
        <dbReference type="ARBA" id="ARBA00022692"/>
    </source>
</evidence>
<gene>
    <name evidence="7" type="ORF">GCM10009759_46300</name>
</gene>
<name>A0ABN2XBY7_9ACTN</name>
<reference evidence="7 8" key="1">
    <citation type="journal article" date="2019" name="Int. J. Syst. Evol. Microbiol.">
        <title>The Global Catalogue of Microorganisms (GCM) 10K type strain sequencing project: providing services to taxonomists for standard genome sequencing and annotation.</title>
        <authorList>
            <consortium name="The Broad Institute Genomics Platform"/>
            <consortium name="The Broad Institute Genome Sequencing Center for Infectious Disease"/>
            <person name="Wu L."/>
            <person name="Ma J."/>
        </authorList>
    </citation>
    <scope>NUCLEOTIDE SEQUENCE [LARGE SCALE GENOMIC DNA]</scope>
    <source>
        <strain evidence="7 8">JCM 14559</strain>
    </source>
</reference>
<dbReference type="PANTHER" id="PTHR23513">
    <property type="entry name" value="INTEGRAL MEMBRANE EFFLUX PROTEIN-RELATED"/>
    <property type="match status" value="1"/>
</dbReference>
<dbReference type="InterPro" id="IPR011701">
    <property type="entry name" value="MFS"/>
</dbReference>
<sequence length="413" mass="42806">MTTFREIETPRQQSLWSRDLTLFLTARTVSALGDAMLPVALTVVMLDLGYGASGVGYALAAWMAPFALLVLFGGVLADRYSPRRVMIHADNVRLVVQAVLAVELFGGDVPLWHLLVGQAVSGAAAALFQPGVMGIMAQVATDVQRAGAVLRTGESLARMAGPVLSALCVALSGAGASFAINGATFGVSALCLTALRVSAAPPARKAAESTWRSLVTGWREFRSRRWLWMVILVWAVNGLLVFGPQLPLLATVIVGEHGSRGYAVVEAALGTGMVAGGLVALRLRPARPLAAGLLAMLPWALPPLATAAGWPLAVVAAASAVAGTGWAFWSVMWASTVATHVPAGVVNRVYAYDVAGSVLSIPIGRALAGPVGELTGNANLLAASAWIGVAGCLVLLSARPVRDLRRIETPVAG</sequence>
<dbReference type="Proteomes" id="UP001500897">
    <property type="component" value="Unassembled WGS sequence"/>
</dbReference>
<evidence type="ECO:0000256" key="1">
    <source>
        <dbReference type="ARBA" id="ARBA00004651"/>
    </source>
</evidence>
<feature type="transmembrane region" description="Helical" evidence="6">
    <location>
        <begin position="262"/>
        <end position="281"/>
    </location>
</feature>
<proteinExistence type="predicted"/>
<dbReference type="InterPro" id="IPR036259">
    <property type="entry name" value="MFS_trans_sf"/>
</dbReference>
<feature type="transmembrane region" description="Helical" evidence="6">
    <location>
        <begin position="349"/>
        <end position="368"/>
    </location>
</feature>
<protein>
    <submittedName>
        <fullName evidence="7">MFS transporter</fullName>
    </submittedName>
</protein>